<keyword evidence="4" id="KW-0067">ATP-binding</keyword>
<evidence type="ECO:0000259" key="8">
    <source>
        <dbReference type="PROSITE" id="PS51987"/>
    </source>
</evidence>
<protein>
    <recommendedName>
        <fullName evidence="11">Glutamine synthetase</fullName>
    </recommendedName>
</protein>
<evidence type="ECO:0008006" key="11">
    <source>
        <dbReference type="Google" id="ProtNLM"/>
    </source>
</evidence>
<proteinExistence type="inferred from homology"/>
<feature type="domain" description="GS beta-grasp" evidence="7">
    <location>
        <begin position="44"/>
        <end position="136"/>
    </location>
</feature>
<dbReference type="Gene3D" id="3.30.590.10">
    <property type="entry name" value="Glutamine synthetase/guanido kinase, catalytic domain"/>
    <property type="match status" value="1"/>
</dbReference>
<evidence type="ECO:0000256" key="5">
    <source>
        <dbReference type="PROSITE-ProRule" id="PRU01330"/>
    </source>
</evidence>
<dbReference type="PANTHER" id="PTHR43785">
    <property type="entry name" value="GAMMA-GLUTAMYLPUTRESCINE SYNTHETASE"/>
    <property type="match status" value="1"/>
</dbReference>
<dbReference type="GO" id="GO:0005524">
    <property type="term" value="F:ATP binding"/>
    <property type="evidence" value="ECO:0007669"/>
    <property type="project" value="UniProtKB-KW"/>
</dbReference>
<dbReference type="InterPro" id="IPR014746">
    <property type="entry name" value="Gln_synth/guanido_kin_cat_dom"/>
</dbReference>
<accession>A0A9P5HK49</accession>
<evidence type="ECO:0000256" key="1">
    <source>
        <dbReference type="ARBA" id="ARBA00009897"/>
    </source>
</evidence>
<feature type="domain" description="GS catalytic" evidence="8">
    <location>
        <begin position="146"/>
        <end position="504"/>
    </location>
</feature>
<name>A0A9P5HK49_9HYPO</name>
<evidence type="ECO:0000259" key="7">
    <source>
        <dbReference type="PROSITE" id="PS51986"/>
    </source>
</evidence>
<dbReference type="FunFam" id="3.30.590.10:FF:000005">
    <property type="entry name" value="Probable glutamine synthetase"/>
    <property type="match status" value="1"/>
</dbReference>
<dbReference type="AlphaFoldDB" id="A0A9P5HK49"/>
<organism evidence="9 10">
    <name type="scientific">Cylindrodendrum hubeiense</name>
    <dbReference type="NCBI Taxonomy" id="595255"/>
    <lineage>
        <taxon>Eukaryota</taxon>
        <taxon>Fungi</taxon>
        <taxon>Dikarya</taxon>
        <taxon>Ascomycota</taxon>
        <taxon>Pezizomycotina</taxon>
        <taxon>Sordariomycetes</taxon>
        <taxon>Hypocreomycetidae</taxon>
        <taxon>Hypocreales</taxon>
        <taxon>Nectriaceae</taxon>
        <taxon>Cylindrodendrum</taxon>
    </lineage>
</organism>
<sequence length="504" mass="55524">MTMQASSTNGVVSDHQADYSNKIVNGDAHLGAIEVTTKILANDTKVKVAGLDFDGVLRGKIMAKDKFLSSLNGGFGMSSAIYGWDMHDVLFTTEVSITSADGGYPDMTAEIDLSSMRRLPFEENIAMFLLRFSIGGNPVCADGRSMMASLDRTLAKAGAKGFAGVELEFMNFQTPHEDGYGRSDGRRNLAAFMQNNSPGSLRPLTSGMFGYSVSRPLMSKKFFHEVYDRSLEMGCPIEGWHTESGPGVFEAALAFSPVSRMADNVSLFKLLTKSIGIEHDTTPCFMAKPIEGLPGNSGHIHVSLTDLEGKNLFAREVPDPDAPWPDVAHLSDTGRSFLAGLIDALPDIMPMLAPNVNSYKRLIENYWAPVTVSWGLEDRFSSIRLVSQPICKPSATRLEIRIPGADLNPHYALAAIFNAGWRGVQQKMSLNLPPSAQQPKGHRAELLPNTLQRALERFEAKDSIAREIMGDEFVDAFAVSRHHELRVWREAVTDWEFKRYIEIV</sequence>
<evidence type="ECO:0000313" key="9">
    <source>
        <dbReference type="EMBL" id="KAF7554610.1"/>
    </source>
</evidence>
<dbReference type="InterPro" id="IPR008146">
    <property type="entry name" value="Gln_synth_cat_dom"/>
</dbReference>
<dbReference type="InterPro" id="IPR008147">
    <property type="entry name" value="Gln_synt_N"/>
</dbReference>
<evidence type="ECO:0000256" key="6">
    <source>
        <dbReference type="RuleBase" id="RU000384"/>
    </source>
</evidence>
<reference evidence="9" key="1">
    <citation type="submission" date="2020-03" db="EMBL/GenBank/DDBJ databases">
        <title>Draft Genome Sequence of Cylindrodendrum hubeiense.</title>
        <authorList>
            <person name="Buettner E."/>
            <person name="Kellner H."/>
        </authorList>
    </citation>
    <scope>NUCLEOTIDE SEQUENCE</scope>
    <source>
        <strain evidence="9">IHI 201604</strain>
    </source>
</reference>
<dbReference type="GO" id="GO:0006576">
    <property type="term" value="P:biogenic amine metabolic process"/>
    <property type="evidence" value="ECO:0007669"/>
    <property type="project" value="UniProtKB-ARBA"/>
</dbReference>
<dbReference type="PROSITE" id="PS51987">
    <property type="entry name" value="GS_CATALYTIC"/>
    <property type="match status" value="1"/>
</dbReference>
<keyword evidence="3" id="KW-0547">Nucleotide-binding</keyword>
<dbReference type="GO" id="GO:0004356">
    <property type="term" value="F:glutamine synthetase activity"/>
    <property type="evidence" value="ECO:0007669"/>
    <property type="project" value="InterPro"/>
</dbReference>
<dbReference type="PROSITE" id="PS51986">
    <property type="entry name" value="GS_BETA_GRASP"/>
    <property type="match status" value="1"/>
</dbReference>
<evidence type="ECO:0000256" key="3">
    <source>
        <dbReference type="ARBA" id="ARBA00022741"/>
    </source>
</evidence>
<dbReference type="Proteomes" id="UP000722485">
    <property type="component" value="Unassembled WGS sequence"/>
</dbReference>
<dbReference type="SMART" id="SM01230">
    <property type="entry name" value="Gln-synt_C"/>
    <property type="match status" value="1"/>
</dbReference>
<evidence type="ECO:0000256" key="4">
    <source>
        <dbReference type="ARBA" id="ARBA00022840"/>
    </source>
</evidence>
<comment type="similarity">
    <text evidence="1 5 6">Belongs to the glutamine synthetase family.</text>
</comment>
<keyword evidence="10" id="KW-1185">Reference proteome</keyword>
<dbReference type="OrthoDB" id="77835at2759"/>
<gene>
    <name evidence="9" type="ORF">G7Z17_g2795</name>
</gene>
<keyword evidence="2" id="KW-0436">Ligase</keyword>
<evidence type="ECO:0000256" key="2">
    <source>
        <dbReference type="ARBA" id="ARBA00022598"/>
    </source>
</evidence>
<dbReference type="SUPFAM" id="SSF55931">
    <property type="entry name" value="Glutamine synthetase/guanido kinase"/>
    <property type="match status" value="1"/>
</dbReference>
<evidence type="ECO:0000313" key="10">
    <source>
        <dbReference type="Proteomes" id="UP000722485"/>
    </source>
</evidence>
<dbReference type="Pfam" id="PF00120">
    <property type="entry name" value="Gln-synt_C"/>
    <property type="match status" value="1"/>
</dbReference>
<comment type="caution">
    <text evidence="9">The sequence shown here is derived from an EMBL/GenBank/DDBJ whole genome shotgun (WGS) entry which is preliminary data.</text>
</comment>
<dbReference type="PANTHER" id="PTHR43785:SF12">
    <property type="entry name" value="TYPE-1 GLUTAMINE SYNTHETASE 2"/>
    <property type="match status" value="1"/>
</dbReference>
<dbReference type="GO" id="GO:0006542">
    <property type="term" value="P:glutamine biosynthetic process"/>
    <property type="evidence" value="ECO:0007669"/>
    <property type="project" value="InterPro"/>
</dbReference>
<dbReference type="EMBL" id="JAANBB010000030">
    <property type="protein sequence ID" value="KAF7554610.1"/>
    <property type="molecule type" value="Genomic_DNA"/>
</dbReference>